<dbReference type="AlphaFoldDB" id="A0A553PYA0"/>
<evidence type="ECO:0000313" key="2">
    <source>
        <dbReference type="EMBL" id="TRY82658.1"/>
    </source>
</evidence>
<keyword evidence="1" id="KW-0812">Transmembrane</keyword>
<accession>A0A553PYA0</accession>
<gene>
    <name evidence="2" type="ORF">DNTS_032594</name>
</gene>
<feature type="non-terminal residue" evidence="2">
    <location>
        <position position="1"/>
    </location>
</feature>
<reference evidence="2 3" key="1">
    <citation type="journal article" date="2019" name="Sci. Data">
        <title>Hybrid genome assembly and annotation of Danionella translucida.</title>
        <authorList>
            <person name="Kadobianskyi M."/>
            <person name="Schulze L."/>
            <person name="Schuelke M."/>
            <person name="Judkewitz B."/>
        </authorList>
    </citation>
    <scope>NUCLEOTIDE SEQUENCE [LARGE SCALE GENOMIC DNA]</scope>
    <source>
        <strain evidence="2 3">Bolton</strain>
    </source>
</reference>
<feature type="transmembrane region" description="Helical" evidence="1">
    <location>
        <begin position="16"/>
        <end position="34"/>
    </location>
</feature>
<protein>
    <submittedName>
        <fullName evidence="2">Uncharacterized protein</fullName>
    </submittedName>
</protein>
<keyword evidence="1" id="KW-0472">Membrane</keyword>
<dbReference type="Proteomes" id="UP000316079">
    <property type="component" value="Unassembled WGS sequence"/>
</dbReference>
<comment type="caution">
    <text evidence="2">The sequence shown here is derived from an EMBL/GenBank/DDBJ whole genome shotgun (WGS) entry which is preliminary data.</text>
</comment>
<sequence>FASIKDFVPVRAESCLGVIAMGTLSITAVALLTHDKHMERERERERPLTHSPSLNWCKALDVNASSTNASTLACGTQRTDHTDSAHFNLNPPIIF</sequence>
<keyword evidence="3" id="KW-1185">Reference proteome</keyword>
<dbReference type="EMBL" id="SRMA01026544">
    <property type="protein sequence ID" value="TRY82658.1"/>
    <property type="molecule type" value="Genomic_DNA"/>
</dbReference>
<evidence type="ECO:0000313" key="3">
    <source>
        <dbReference type="Proteomes" id="UP000316079"/>
    </source>
</evidence>
<keyword evidence="1" id="KW-1133">Transmembrane helix</keyword>
<proteinExistence type="predicted"/>
<name>A0A553PYA0_9TELE</name>
<organism evidence="2 3">
    <name type="scientific">Danionella cerebrum</name>
    <dbReference type="NCBI Taxonomy" id="2873325"/>
    <lineage>
        <taxon>Eukaryota</taxon>
        <taxon>Metazoa</taxon>
        <taxon>Chordata</taxon>
        <taxon>Craniata</taxon>
        <taxon>Vertebrata</taxon>
        <taxon>Euteleostomi</taxon>
        <taxon>Actinopterygii</taxon>
        <taxon>Neopterygii</taxon>
        <taxon>Teleostei</taxon>
        <taxon>Ostariophysi</taxon>
        <taxon>Cypriniformes</taxon>
        <taxon>Danionidae</taxon>
        <taxon>Danioninae</taxon>
        <taxon>Danionella</taxon>
    </lineage>
</organism>
<evidence type="ECO:0000256" key="1">
    <source>
        <dbReference type="SAM" id="Phobius"/>
    </source>
</evidence>